<evidence type="ECO:0000313" key="2">
    <source>
        <dbReference type="EMBL" id="CAD0201080.1"/>
    </source>
</evidence>
<accession>A0A9N8PZ38</accession>
<gene>
    <name evidence="2" type="ORF">CINC_LOCUS2758</name>
</gene>
<dbReference type="EMBL" id="LR824016">
    <property type="protein sequence ID" value="CAD0201080.1"/>
    <property type="molecule type" value="Genomic_DNA"/>
</dbReference>
<evidence type="ECO:0000256" key="1">
    <source>
        <dbReference type="SAM" id="SignalP"/>
    </source>
</evidence>
<name>A0A9N8PZ38_CHRIL</name>
<proteinExistence type="predicted"/>
<dbReference type="AlphaFoldDB" id="A0A9N8PZ38"/>
<protein>
    <submittedName>
        <fullName evidence="2">Uncharacterized protein</fullName>
    </submittedName>
</protein>
<keyword evidence="3" id="KW-1185">Reference proteome</keyword>
<organism evidence="2 3">
    <name type="scientific">Chrysodeixis includens</name>
    <name type="common">Soybean looper</name>
    <name type="synonym">Pseudoplusia includens</name>
    <dbReference type="NCBI Taxonomy" id="689277"/>
    <lineage>
        <taxon>Eukaryota</taxon>
        <taxon>Metazoa</taxon>
        <taxon>Ecdysozoa</taxon>
        <taxon>Arthropoda</taxon>
        <taxon>Hexapoda</taxon>
        <taxon>Insecta</taxon>
        <taxon>Pterygota</taxon>
        <taxon>Neoptera</taxon>
        <taxon>Endopterygota</taxon>
        <taxon>Lepidoptera</taxon>
        <taxon>Glossata</taxon>
        <taxon>Ditrysia</taxon>
        <taxon>Noctuoidea</taxon>
        <taxon>Noctuidae</taxon>
        <taxon>Plusiinae</taxon>
        <taxon>Chrysodeixis</taxon>
    </lineage>
</organism>
<sequence length="157" mass="17353">MTTWHVWGLRAFLLYRTSTLVSVSPRPWKISLFWFFRAFRMSSSEYILSTPRRTKSGSRFLTSSTCRCSLAVFSFVFSLSRSASELKPIIIFLSLAFLTFLTSIHPSFASTTVLILSSTLSPVSCSSLAVTTTECSVSLVGPTLPLCATVWDAVTLA</sequence>
<dbReference type="Proteomes" id="UP001154114">
    <property type="component" value="Chromosome 13"/>
</dbReference>
<evidence type="ECO:0000313" key="3">
    <source>
        <dbReference type="Proteomes" id="UP001154114"/>
    </source>
</evidence>
<feature type="chain" id="PRO_5040488944" evidence="1">
    <location>
        <begin position="20"/>
        <end position="157"/>
    </location>
</feature>
<reference evidence="2" key="1">
    <citation type="submission" date="2021-12" db="EMBL/GenBank/DDBJ databases">
        <authorList>
            <person name="King R."/>
        </authorList>
    </citation>
    <scope>NUCLEOTIDE SEQUENCE</scope>
</reference>
<feature type="signal peptide" evidence="1">
    <location>
        <begin position="1"/>
        <end position="19"/>
    </location>
</feature>
<keyword evidence="1" id="KW-0732">Signal</keyword>